<evidence type="ECO:0000256" key="1">
    <source>
        <dbReference type="SAM" id="Phobius"/>
    </source>
</evidence>
<keyword evidence="1" id="KW-0472">Membrane</keyword>
<dbReference type="EMBL" id="JAENIM010000007">
    <property type="protein sequence ID" value="MBK1789588.1"/>
    <property type="molecule type" value="Genomic_DNA"/>
</dbReference>
<proteinExistence type="predicted"/>
<keyword evidence="1" id="KW-1133">Transmembrane helix</keyword>
<dbReference type="Proteomes" id="UP000624703">
    <property type="component" value="Unassembled WGS sequence"/>
</dbReference>
<evidence type="ECO:0000313" key="3">
    <source>
        <dbReference type="Proteomes" id="UP000624703"/>
    </source>
</evidence>
<reference evidence="2" key="1">
    <citation type="submission" date="2021-01" db="EMBL/GenBank/DDBJ databases">
        <title>Modified the classification status of verrucomicrobia.</title>
        <authorList>
            <person name="Feng X."/>
        </authorList>
    </citation>
    <scope>NUCLEOTIDE SEQUENCE</scope>
    <source>
        <strain evidence="2">_KCTC 22039</strain>
    </source>
</reference>
<evidence type="ECO:0000313" key="2">
    <source>
        <dbReference type="EMBL" id="MBK1789588.1"/>
    </source>
</evidence>
<keyword evidence="3" id="KW-1185">Reference proteome</keyword>
<sequence length="118" mass="12507">MKGFLNPLELIFQCKHCGCELTVGSEMAGKEGPCPDCGGTVTAPSLPGEASADVKAPVKLSGIPEPVDEIAGEARLGSILFGRDRRPGQIRLLILAAVIILALLVVWLYFEYFHLAAG</sequence>
<comment type="caution">
    <text evidence="2">The sequence shown here is derived from an EMBL/GenBank/DDBJ whole genome shotgun (WGS) entry which is preliminary data.</text>
</comment>
<dbReference type="RefSeq" id="WP_200309565.1">
    <property type="nucleotide sequence ID" value="NZ_JAENIM010000007.1"/>
</dbReference>
<name>A0A8J7SK56_9BACT</name>
<dbReference type="AlphaFoldDB" id="A0A8J7SK56"/>
<protein>
    <submittedName>
        <fullName evidence="2">Uncharacterized protein</fullName>
    </submittedName>
</protein>
<gene>
    <name evidence="2" type="ORF">JIN82_00315</name>
</gene>
<organism evidence="2 3">
    <name type="scientific">Persicirhabdus sediminis</name>
    <dbReference type="NCBI Taxonomy" id="454144"/>
    <lineage>
        <taxon>Bacteria</taxon>
        <taxon>Pseudomonadati</taxon>
        <taxon>Verrucomicrobiota</taxon>
        <taxon>Verrucomicrobiia</taxon>
        <taxon>Verrucomicrobiales</taxon>
        <taxon>Verrucomicrobiaceae</taxon>
        <taxon>Persicirhabdus</taxon>
    </lineage>
</organism>
<feature type="transmembrane region" description="Helical" evidence="1">
    <location>
        <begin position="92"/>
        <end position="110"/>
    </location>
</feature>
<keyword evidence="1" id="KW-0812">Transmembrane</keyword>
<accession>A0A8J7SK56</accession>